<name>A0ABR5TED8_9BURK</name>
<sequence>MNPTVMEAPRSRAAPAMQEKAATVADALSDGSFVVECEGASVRCRRAFSCLVEPRAGDRVAICTADARCVYVTAILERPNADAVHVCVRGDLVLEATQNVYLKSDGALCLTGRERVSVSAERLALSALDASLSADKTTLASAEVHGRLGTIRLIGRMLETVIDHVAQSCRSSFRSVETVEHLRAAQIDHAASGNLRLHAKNALLTAERLSKIDAGQIHLG</sequence>
<dbReference type="Proteomes" id="UP000070255">
    <property type="component" value="Unassembled WGS sequence"/>
</dbReference>
<reference evidence="1 2" key="1">
    <citation type="submission" date="2015-11" db="EMBL/GenBank/DDBJ databases">
        <authorList>
            <person name="Sahl J."/>
            <person name="Wagner D."/>
            <person name="Keim P."/>
        </authorList>
    </citation>
    <scope>NUCLEOTIDE SEQUENCE [LARGE SCALE GENOMIC DNA]</scope>
    <source>
        <strain evidence="1 2">BDU18</strain>
    </source>
</reference>
<dbReference type="EMBL" id="LNJQ01000001">
    <property type="protein sequence ID" value="KWZ43354.1"/>
    <property type="molecule type" value="Genomic_DNA"/>
</dbReference>
<evidence type="ECO:0000313" key="1">
    <source>
        <dbReference type="EMBL" id="KWZ43354.1"/>
    </source>
</evidence>
<evidence type="ECO:0000313" key="2">
    <source>
        <dbReference type="Proteomes" id="UP000070255"/>
    </source>
</evidence>
<dbReference type="Pfam" id="PF12059">
    <property type="entry name" value="DUF3540"/>
    <property type="match status" value="1"/>
</dbReference>
<dbReference type="RefSeq" id="WP_038751380.1">
    <property type="nucleotide sequence ID" value="NZ_CP013417.1"/>
</dbReference>
<keyword evidence="2" id="KW-1185">Reference proteome</keyword>
<organism evidence="1 2">
    <name type="scientific">Burkholderia savannae</name>
    <dbReference type="NCBI Taxonomy" id="1637837"/>
    <lineage>
        <taxon>Bacteria</taxon>
        <taxon>Pseudomonadati</taxon>
        <taxon>Pseudomonadota</taxon>
        <taxon>Betaproteobacteria</taxon>
        <taxon>Burkholderiales</taxon>
        <taxon>Burkholderiaceae</taxon>
        <taxon>Burkholderia</taxon>
        <taxon>pseudomallei group</taxon>
    </lineage>
</organism>
<gene>
    <name evidence="1" type="ORF">WS72_11110</name>
</gene>
<comment type="caution">
    <text evidence="1">The sequence shown here is derived from an EMBL/GenBank/DDBJ whole genome shotgun (WGS) entry which is preliminary data.</text>
</comment>
<protein>
    <submittedName>
        <fullName evidence="1">Type VI secretion protein</fullName>
    </submittedName>
</protein>
<accession>A0ABR5TED8</accession>
<proteinExistence type="predicted"/>
<dbReference type="InterPro" id="IPR021927">
    <property type="entry name" value="DUF3540"/>
</dbReference>